<dbReference type="PANTHER" id="PTHR43386">
    <property type="entry name" value="OLIGOPEPTIDE TRANSPORT SYSTEM PERMEASE PROTEIN APPC"/>
    <property type="match status" value="1"/>
</dbReference>
<evidence type="ECO:0000313" key="9">
    <source>
        <dbReference type="EMBL" id="MFL9927088.1"/>
    </source>
</evidence>
<dbReference type="InterPro" id="IPR000515">
    <property type="entry name" value="MetI-like"/>
</dbReference>
<name>A0ABW9AH73_9BURK</name>
<dbReference type="Pfam" id="PF00528">
    <property type="entry name" value="BPD_transp_1"/>
    <property type="match status" value="1"/>
</dbReference>
<feature type="transmembrane region" description="Helical" evidence="7">
    <location>
        <begin position="181"/>
        <end position="207"/>
    </location>
</feature>
<evidence type="ECO:0000259" key="8">
    <source>
        <dbReference type="PROSITE" id="PS50928"/>
    </source>
</evidence>
<dbReference type="EMBL" id="JAQQFM010000012">
    <property type="protein sequence ID" value="MFL9927088.1"/>
    <property type="molecule type" value="Genomic_DNA"/>
</dbReference>
<comment type="caution">
    <text evidence="9">The sequence shown here is derived from an EMBL/GenBank/DDBJ whole genome shotgun (WGS) entry which is preliminary data.</text>
</comment>
<dbReference type="PANTHER" id="PTHR43386:SF1">
    <property type="entry name" value="D,D-DIPEPTIDE TRANSPORT SYSTEM PERMEASE PROTEIN DDPC-RELATED"/>
    <property type="match status" value="1"/>
</dbReference>
<feature type="transmembrane region" description="Helical" evidence="7">
    <location>
        <begin position="134"/>
        <end position="160"/>
    </location>
</feature>
<protein>
    <submittedName>
        <fullName evidence="9">ABC transporter permease</fullName>
    </submittedName>
</protein>
<keyword evidence="3" id="KW-1003">Cell membrane</keyword>
<reference evidence="9 10" key="1">
    <citation type="journal article" date="2024" name="Chem. Sci.">
        <title>Discovery of megapolipeptins by genome mining of a Burkholderiales bacteria collection.</title>
        <authorList>
            <person name="Paulo B.S."/>
            <person name="Recchia M.J.J."/>
            <person name="Lee S."/>
            <person name="Fergusson C.H."/>
            <person name="Romanowski S.B."/>
            <person name="Hernandez A."/>
            <person name="Krull N."/>
            <person name="Liu D.Y."/>
            <person name="Cavanagh H."/>
            <person name="Bos A."/>
            <person name="Gray C.A."/>
            <person name="Murphy B.T."/>
            <person name="Linington R.G."/>
            <person name="Eustaquio A.S."/>
        </authorList>
    </citation>
    <scope>NUCLEOTIDE SEQUENCE [LARGE SCALE GENOMIC DNA]</scope>
    <source>
        <strain evidence="9 10">RL21-008-BIB-A</strain>
    </source>
</reference>
<evidence type="ECO:0000256" key="5">
    <source>
        <dbReference type="ARBA" id="ARBA00022989"/>
    </source>
</evidence>
<keyword evidence="4 7" id="KW-0812">Transmembrane</keyword>
<evidence type="ECO:0000256" key="1">
    <source>
        <dbReference type="ARBA" id="ARBA00004651"/>
    </source>
</evidence>
<keyword evidence="2 7" id="KW-0813">Transport</keyword>
<dbReference type="RefSeq" id="WP_408160314.1">
    <property type="nucleotide sequence ID" value="NZ_JAQQFM010000012.1"/>
</dbReference>
<dbReference type="InterPro" id="IPR035906">
    <property type="entry name" value="MetI-like_sf"/>
</dbReference>
<proteinExistence type="inferred from homology"/>
<evidence type="ECO:0000256" key="4">
    <source>
        <dbReference type="ARBA" id="ARBA00022692"/>
    </source>
</evidence>
<feature type="transmembrane region" description="Helical" evidence="7">
    <location>
        <begin position="297"/>
        <end position="319"/>
    </location>
</feature>
<keyword evidence="10" id="KW-1185">Reference proteome</keyword>
<comment type="similarity">
    <text evidence="7">Belongs to the binding-protein-dependent transport system permease family.</text>
</comment>
<dbReference type="CDD" id="cd06261">
    <property type="entry name" value="TM_PBP2"/>
    <property type="match status" value="1"/>
</dbReference>
<dbReference type="Proteomes" id="UP001629246">
    <property type="component" value="Unassembled WGS sequence"/>
</dbReference>
<evidence type="ECO:0000256" key="6">
    <source>
        <dbReference type="ARBA" id="ARBA00023136"/>
    </source>
</evidence>
<accession>A0ABW9AH73</accession>
<feature type="domain" description="ABC transmembrane type-1" evidence="8">
    <location>
        <begin position="132"/>
        <end position="320"/>
    </location>
</feature>
<dbReference type="Gene3D" id="1.10.3720.10">
    <property type="entry name" value="MetI-like"/>
    <property type="match status" value="1"/>
</dbReference>
<evidence type="ECO:0000256" key="2">
    <source>
        <dbReference type="ARBA" id="ARBA00022448"/>
    </source>
</evidence>
<dbReference type="PROSITE" id="PS50928">
    <property type="entry name" value="ABC_TM1"/>
    <property type="match status" value="1"/>
</dbReference>
<sequence>MNQRAPSSLPLLSSLSPLPIAFSTVDIDSVTASSVIFPSAVNAAKTAAPASRIAGPRQRGWPARLLRSPSALTGAVLLALVLMMAASAGWLFPGDPLDMVAEPFLHVGADPAFPLGTDMLGRDLLSGIFHGARVSLLIAVVSTLLSLALGVSGGLLAGYYGGRADALLMRVTEFFQTIPSFLFALAIVAVAQPSLLTISLAIGVTAWPSLARLVRAEVLKLRHGEMVQASAALGASDTRIMLRDILPNTLTPILVSTSLMVATAILTESSLAFLGLGDPNASSWGNMVGAGREVIRTDWSIATIPGIAIVVTVLALNLLGDGLADVLDPRDRK</sequence>
<evidence type="ECO:0000256" key="3">
    <source>
        <dbReference type="ARBA" id="ARBA00022475"/>
    </source>
</evidence>
<organism evidence="9 10">
    <name type="scientific">Herbaspirillum lusitanum</name>
    <dbReference type="NCBI Taxonomy" id="213312"/>
    <lineage>
        <taxon>Bacteria</taxon>
        <taxon>Pseudomonadati</taxon>
        <taxon>Pseudomonadota</taxon>
        <taxon>Betaproteobacteria</taxon>
        <taxon>Burkholderiales</taxon>
        <taxon>Oxalobacteraceae</taxon>
        <taxon>Herbaspirillum</taxon>
    </lineage>
</organism>
<feature type="transmembrane region" description="Helical" evidence="7">
    <location>
        <begin position="71"/>
        <end position="92"/>
    </location>
</feature>
<evidence type="ECO:0000313" key="10">
    <source>
        <dbReference type="Proteomes" id="UP001629246"/>
    </source>
</evidence>
<keyword evidence="6 7" id="KW-0472">Membrane</keyword>
<feature type="transmembrane region" description="Helical" evidence="7">
    <location>
        <begin position="253"/>
        <end position="276"/>
    </location>
</feature>
<dbReference type="SUPFAM" id="SSF161098">
    <property type="entry name" value="MetI-like"/>
    <property type="match status" value="1"/>
</dbReference>
<keyword evidence="5 7" id="KW-1133">Transmembrane helix</keyword>
<evidence type="ECO:0000256" key="7">
    <source>
        <dbReference type="RuleBase" id="RU363032"/>
    </source>
</evidence>
<comment type="subcellular location">
    <subcellularLocation>
        <location evidence="1 7">Cell membrane</location>
        <topology evidence="1 7">Multi-pass membrane protein</topology>
    </subcellularLocation>
</comment>
<gene>
    <name evidence="9" type="ORF">PQR62_22640</name>
</gene>
<dbReference type="InterPro" id="IPR050366">
    <property type="entry name" value="BP-dependent_transpt_permease"/>
</dbReference>